<evidence type="ECO:0008006" key="3">
    <source>
        <dbReference type="Google" id="ProtNLM"/>
    </source>
</evidence>
<gene>
    <name evidence="1" type="ORF">MHEC_28110</name>
</gene>
<dbReference type="EMBL" id="AP024237">
    <property type="protein sequence ID" value="BCO36378.1"/>
    <property type="molecule type" value="Genomic_DNA"/>
</dbReference>
<reference evidence="1 2" key="1">
    <citation type="submission" date="2020-12" db="EMBL/GenBank/DDBJ databases">
        <title>Complete genome sequence of Mycobacterium heckeshornense JCM 15655T, closely related to a pathogenic non-tuberculous mycobacterial species Mycobacterium xenopi.</title>
        <authorList>
            <person name="Yoshida M."/>
            <person name="Fukano H."/>
            <person name="Asakura T."/>
            <person name="Suzuki M."/>
            <person name="Hoshino Y."/>
        </authorList>
    </citation>
    <scope>NUCLEOTIDE SEQUENCE [LARGE SCALE GENOMIC DNA]</scope>
    <source>
        <strain evidence="1 2">JCM 15655</strain>
    </source>
</reference>
<accession>A0A7R7JI98</accession>
<sequence>MPPVIASAPTEGAVAARRPAPRGEELLSGYVAALAARGAGNRSLLATARVFLTRWPDPQAWAELPLSVRLSAGWTVRPLLNYLMLSGYLRPGYDYLLERKLAAILREAHTSPLAGYVTRFLSAATELGYTPRVAAGLASQVAVRMLIQTGHPLTELDDTDIAEFSAAITAREQAHQRPLQHYRTALYATRAVLYHLGGQVTPTAKNTAHLRWPWRRHFASVPTGLADSLVAYLECASGTRTRSTVLGIASRLGHFAQFLADHDPALISLADLDRQRHIEPYLA</sequence>
<evidence type="ECO:0000313" key="1">
    <source>
        <dbReference type="EMBL" id="BCO36378.1"/>
    </source>
</evidence>
<organism evidence="1 2">
    <name type="scientific">Mycobacterium heckeshornense</name>
    <dbReference type="NCBI Taxonomy" id="110505"/>
    <lineage>
        <taxon>Bacteria</taxon>
        <taxon>Bacillati</taxon>
        <taxon>Actinomycetota</taxon>
        <taxon>Actinomycetes</taxon>
        <taxon>Mycobacteriales</taxon>
        <taxon>Mycobacteriaceae</taxon>
        <taxon>Mycobacterium</taxon>
    </lineage>
</organism>
<evidence type="ECO:0000313" key="2">
    <source>
        <dbReference type="Proteomes" id="UP000595446"/>
    </source>
</evidence>
<keyword evidence="2" id="KW-1185">Reference proteome</keyword>
<proteinExistence type="predicted"/>
<dbReference type="AlphaFoldDB" id="A0A7R7JI98"/>
<name>A0A7R7JI98_9MYCO</name>
<protein>
    <recommendedName>
        <fullName evidence="3">Integrase</fullName>
    </recommendedName>
</protein>
<dbReference type="Proteomes" id="UP000595446">
    <property type="component" value="Chromosome"/>
</dbReference>